<dbReference type="Proteomes" id="UP001652628">
    <property type="component" value="Chromosome 3"/>
</dbReference>
<feature type="compositionally biased region" description="Low complexity" evidence="1">
    <location>
        <begin position="42"/>
        <end position="69"/>
    </location>
</feature>
<sequence length="211" mass="23761">MKWIWSLLILGVVFGATEGRILQPEQRADATPTANPEKKPESPAAPASPTSSTSSTSSTSPAPQGSSTTAKDKYTLEEEKLTKDLEDILSKYERECIGNPEFSANLDKVRKAIKWNNGTLQQKYELKFEFDNYNKLRIDLEKKIDIAIETLNEVLPTLEPNSYCSKKLLKQREALKKAKQLSNEGKQDSLTVNSKECDNTDDDSFDYNYLN</sequence>
<dbReference type="AlphaFoldDB" id="A0AB40A4Y2"/>
<evidence type="ECO:0000313" key="3">
    <source>
        <dbReference type="Proteomes" id="UP001652628"/>
    </source>
</evidence>
<evidence type="ECO:0000256" key="1">
    <source>
        <dbReference type="SAM" id="MobiDB-lite"/>
    </source>
</evidence>
<accession>A0AB40A4Y2</accession>
<feature type="chain" id="PRO_5046886120" evidence="2">
    <location>
        <begin position="20"/>
        <end position="211"/>
    </location>
</feature>
<evidence type="ECO:0000256" key="2">
    <source>
        <dbReference type="SAM" id="SignalP"/>
    </source>
</evidence>
<reference evidence="4" key="1">
    <citation type="submission" date="2025-08" db="UniProtKB">
        <authorList>
            <consortium name="RefSeq"/>
        </authorList>
    </citation>
    <scope>IDENTIFICATION</scope>
</reference>
<proteinExistence type="predicted"/>
<keyword evidence="3" id="KW-1185">Reference proteome</keyword>
<gene>
    <name evidence="4" type="primary">LOC118877260</name>
</gene>
<dbReference type="GeneID" id="118877260"/>
<protein>
    <submittedName>
        <fullName evidence="4">Uncharacterized protein</fullName>
    </submittedName>
</protein>
<keyword evidence="2" id="KW-0732">Signal</keyword>
<name>A0AB40A4Y2_DROSZ</name>
<evidence type="ECO:0000313" key="4">
    <source>
        <dbReference type="RefSeq" id="XP_036670929.3"/>
    </source>
</evidence>
<dbReference type="RefSeq" id="XP_036670929.3">
    <property type="nucleotide sequence ID" value="XM_036815034.3"/>
</dbReference>
<organism evidence="3 4">
    <name type="scientific">Drosophila suzukii</name>
    <name type="common">Spotted-wing drosophila fruit fly</name>
    <dbReference type="NCBI Taxonomy" id="28584"/>
    <lineage>
        <taxon>Eukaryota</taxon>
        <taxon>Metazoa</taxon>
        <taxon>Ecdysozoa</taxon>
        <taxon>Arthropoda</taxon>
        <taxon>Hexapoda</taxon>
        <taxon>Insecta</taxon>
        <taxon>Pterygota</taxon>
        <taxon>Neoptera</taxon>
        <taxon>Endopterygota</taxon>
        <taxon>Diptera</taxon>
        <taxon>Brachycera</taxon>
        <taxon>Muscomorpha</taxon>
        <taxon>Ephydroidea</taxon>
        <taxon>Drosophilidae</taxon>
        <taxon>Drosophila</taxon>
        <taxon>Sophophora</taxon>
    </lineage>
</organism>
<feature type="signal peptide" evidence="2">
    <location>
        <begin position="1"/>
        <end position="19"/>
    </location>
</feature>
<feature type="region of interest" description="Disordered" evidence="1">
    <location>
        <begin position="23"/>
        <end position="75"/>
    </location>
</feature>